<evidence type="ECO:0000313" key="2">
    <source>
        <dbReference type="Proteomes" id="UP001596022"/>
    </source>
</evidence>
<keyword evidence="2" id="KW-1185">Reference proteome</keyword>
<sequence length="65" mass="7838">MRLTAGKLIILFILSAFLYRNRFQLLRLVAGMAFIRRLLVPLNFTFFDTRRWLKRRLDDFLGAFD</sequence>
<comment type="caution">
    <text evidence="1">The sequence shown here is derived from an EMBL/GenBank/DDBJ whole genome shotgun (WGS) entry which is preliminary data.</text>
</comment>
<dbReference type="Proteomes" id="UP001596022">
    <property type="component" value="Unassembled WGS sequence"/>
</dbReference>
<gene>
    <name evidence="1" type="ORF">ACFO4N_04530</name>
</gene>
<reference evidence="2" key="1">
    <citation type="journal article" date="2019" name="Int. J. Syst. Evol. Microbiol.">
        <title>The Global Catalogue of Microorganisms (GCM) 10K type strain sequencing project: providing services to taxonomists for standard genome sequencing and annotation.</title>
        <authorList>
            <consortium name="The Broad Institute Genomics Platform"/>
            <consortium name="The Broad Institute Genome Sequencing Center for Infectious Disease"/>
            <person name="Wu L."/>
            <person name="Ma J."/>
        </authorList>
    </citation>
    <scope>NUCLEOTIDE SEQUENCE [LARGE SCALE GENOMIC DNA]</scope>
    <source>
        <strain evidence="2">CGMCC 1.16306</strain>
    </source>
</reference>
<organism evidence="1 2">
    <name type="scientific">Camelliibacillus cellulosilyticus</name>
    <dbReference type="NCBI Taxonomy" id="2174486"/>
    <lineage>
        <taxon>Bacteria</taxon>
        <taxon>Bacillati</taxon>
        <taxon>Bacillota</taxon>
        <taxon>Bacilli</taxon>
        <taxon>Bacillales</taxon>
        <taxon>Sporolactobacillaceae</taxon>
        <taxon>Camelliibacillus</taxon>
    </lineage>
</organism>
<name>A0ABV9GMV7_9BACL</name>
<dbReference type="EMBL" id="JBHSFW010000001">
    <property type="protein sequence ID" value="MFC4617995.1"/>
    <property type="molecule type" value="Genomic_DNA"/>
</dbReference>
<proteinExistence type="predicted"/>
<accession>A0ABV9GMV7</accession>
<protein>
    <submittedName>
        <fullName evidence="1">Uncharacterized protein</fullName>
    </submittedName>
</protein>
<dbReference type="RefSeq" id="WP_376845004.1">
    <property type="nucleotide sequence ID" value="NZ_JBHSFW010000001.1"/>
</dbReference>
<evidence type="ECO:0000313" key="1">
    <source>
        <dbReference type="EMBL" id="MFC4617995.1"/>
    </source>
</evidence>